<keyword evidence="5" id="KW-0832">Ubl conjugation</keyword>
<keyword evidence="11" id="KW-0539">Nucleus</keyword>
<feature type="domain" description="Uracil-DNA glycosylase-like" evidence="19">
    <location>
        <begin position="212"/>
        <end position="326"/>
    </location>
</feature>
<keyword evidence="3" id="KW-0227">DNA damage</keyword>
<dbReference type="PANTHER" id="PTHR12159:SF10">
    <property type="entry name" value="G_T MISMATCH-SPECIFIC THYMINE DNA GLYCOSYLASE-LIKE ISOFORM X1"/>
    <property type="match status" value="1"/>
</dbReference>
<dbReference type="GO" id="GO:0005654">
    <property type="term" value="C:nucleoplasm"/>
    <property type="evidence" value="ECO:0007669"/>
    <property type="project" value="UniProtKB-ARBA"/>
</dbReference>
<evidence type="ECO:0000256" key="7">
    <source>
        <dbReference type="ARBA" id="ARBA00023015"/>
    </source>
</evidence>
<evidence type="ECO:0000256" key="3">
    <source>
        <dbReference type="ARBA" id="ARBA00022763"/>
    </source>
</evidence>
<dbReference type="GO" id="GO:0006285">
    <property type="term" value="P:base-excision repair, AP site formation"/>
    <property type="evidence" value="ECO:0007669"/>
    <property type="project" value="InterPro"/>
</dbReference>
<dbReference type="GO" id="GO:0003677">
    <property type="term" value="F:DNA binding"/>
    <property type="evidence" value="ECO:0007669"/>
    <property type="project" value="InterPro"/>
</dbReference>
<keyword evidence="8" id="KW-0010">Activator</keyword>
<evidence type="ECO:0000256" key="13">
    <source>
        <dbReference type="ARBA" id="ARBA00061261"/>
    </source>
</evidence>
<evidence type="ECO:0000256" key="6">
    <source>
        <dbReference type="ARBA" id="ARBA00022853"/>
    </source>
</evidence>
<keyword evidence="6" id="KW-0156">Chromatin regulator</keyword>
<dbReference type="GO" id="GO:0004844">
    <property type="term" value="F:uracil DNA N-glycosylase activity"/>
    <property type="evidence" value="ECO:0007669"/>
    <property type="project" value="TreeGrafter"/>
</dbReference>
<keyword evidence="7" id="KW-0805">Transcription regulation</keyword>
<dbReference type="GO" id="GO:0141016">
    <property type="term" value="F:G/T mismatch-specific thymine-DNA glycosylase activity"/>
    <property type="evidence" value="ECO:0007669"/>
    <property type="project" value="UniProtKB-EC"/>
</dbReference>
<evidence type="ECO:0000256" key="15">
    <source>
        <dbReference type="ARBA" id="ARBA00066769"/>
    </source>
</evidence>
<evidence type="ECO:0000256" key="8">
    <source>
        <dbReference type="ARBA" id="ARBA00023159"/>
    </source>
</evidence>
<evidence type="ECO:0000313" key="20">
    <source>
        <dbReference type="EMBL" id="KAK7880684.1"/>
    </source>
</evidence>
<dbReference type="InterPro" id="IPR005122">
    <property type="entry name" value="Uracil-DNA_glycosylase-like"/>
</dbReference>
<dbReference type="EC" id="3.2.2.29" evidence="15"/>
<dbReference type="FunFam" id="3.40.470.10:FF:000002">
    <property type="entry name" value="G/T mismatch-specific thymine DNA glycosylase"/>
    <property type="match status" value="2"/>
</dbReference>
<dbReference type="InterPro" id="IPR017956">
    <property type="entry name" value="AT_hook_DNA-bd_motif"/>
</dbReference>
<feature type="domain" description="Uracil-DNA glycosylase-like" evidence="19">
    <location>
        <begin position="571"/>
        <end position="724"/>
    </location>
</feature>
<evidence type="ECO:0000256" key="18">
    <source>
        <dbReference type="SAM" id="MobiDB-lite"/>
    </source>
</evidence>
<dbReference type="InterPro" id="IPR015637">
    <property type="entry name" value="MUG/TDG"/>
</dbReference>
<sequence>MSVCVEGEHAAVSHSRMRTPERVTAKEQQGSSQPTSDSGHFHPSSSSSHFSNPNDPNQTGFYRENTQFYQNYQQNFSPNVEAQSSGEFQELTTYQQENHSQYFQHYPQTHNVESNVYDSYDQAQNGGQFHYNQTQNEGQFNYHQAQNKEQFNYDPRQNEGHFKKKKRGRPSKNASDSCRSFGGKGNAEKETELKPIRRVLSVEEVMSRTLPDVIEDKLDILIIGINPGLMSAYKGHHYPNPGNHFWKCLFLSGFTEKQPEYLDDTSLPQKYGIGFTNMVERTTPGSKDLSRWKQLLEKLQKYKPLIAAFNGKGIYEIFCKETFGVKAKNLEFGLQPYKIPQTETRIFTADVRLWTLPSFFFIVSLLEPKRLKPNRILQRKHTVLPKLSAELQPERRGPVERRVPGVDHAQNGGQFHYNQTQNEGQFNYHQTQNKEQFNYHQTQNKEQFNYDPTQNEGHFSYNQTQNEGQFSYHQTQDERHFTYNQTENGGQYYMNPNEQQRFNVPVKTECEEFVQNPPTATPEKKKRGRPSKNASDSAEASEEKEMQKKKRNLNRFDGLSVEEVMSRTLPDVIEDKLDILIIGINPGLMSAYKGHHYPNPGNHFWKCLFLSGFTEKQLNYLDDTSLPQKYGIGFTNMVERTTPGSKDLSSKEIREGGKQLLEKLQKYKPLIAAFNGKGIYEIFCKETFGVKAKNLEFGLQPYKIPQTETVCFLMPSSSPRCAQFPRAQDKVHFYIKLKELRDGLKGALQSRDVEETQYSFDLQLAKEDAKRLAIKEEQVDPEYESCAGVSTEETKTETKP</sequence>
<dbReference type="GO" id="GO:0040029">
    <property type="term" value="P:epigenetic regulation of gene expression"/>
    <property type="evidence" value="ECO:0007669"/>
    <property type="project" value="UniProtKB-ARBA"/>
</dbReference>
<gene>
    <name evidence="20" type="ORF">WMY93_032682</name>
</gene>
<feature type="region of interest" description="Disordered" evidence="18">
    <location>
        <begin position="1"/>
        <end position="61"/>
    </location>
</feature>
<keyword evidence="9" id="KW-0804">Transcription</keyword>
<reference evidence="21" key="1">
    <citation type="submission" date="2024-04" db="EMBL/GenBank/DDBJ databases">
        <title>Salinicola lusitanus LLJ914,a marine bacterium isolated from the Okinawa Trough.</title>
        <authorList>
            <person name="Li J."/>
        </authorList>
    </citation>
    <scope>NUCLEOTIDE SEQUENCE [LARGE SCALE GENOMIC DNA]</scope>
</reference>
<keyword evidence="21" id="KW-1185">Reference proteome</keyword>
<dbReference type="EMBL" id="JBBPFD010000059">
    <property type="protein sequence ID" value="KAK7880684.1"/>
    <property type="molecule type" value="Genomic_DNA"/>
</dbReference>
<comment type="similarity">
    <text evidence="13">Belongs to the uracil-DNA glycosylase (UDG) superfamily. TDG/mug family.</text>
</comment>
<comment type="caution">
    <text evidence="20">The sequence shown here is derived from an EMBL/GenBank/DDBJ whole genome shotgun (WGS) entry which is preliminary data.</text>
</comment>
<dbReference type="PANTHER" id="PTHR12159">
    <property type="entry name" value="G/T AND G/U MISMATCH-SPECIFIC DNA GLYCOSYLASE"/>
    <property type="match status" value="1"/>
</dbReference>
<evidence type="ECO:0000313" key="21">
    <source>
        <dbReference type="Proteomes" id="UP001460270"/>
    </source>
</evidence>
<dbReference type="Pfam" id="PF02178">
    <property type="entry name" value="AT_hook"/>
    <property type="match status" value="2"/>
</dbReference>
<dbReference type="AlphaFoldDB" id="A0AAW0MMX5"/>
<evidence type="ECO:0000259" key="19">
    <source>
        <dbReference type="Pfam" id="PF03167"/>
    </source>
</evidence>
<feature type="region of interest" description="Disordered" evidence="18">
    <location>
        <begin position="514"/>
        <end position="551"/>
    </location>
</feature>
<comment type="subcellular location">
    <subcellularLocation>
        <location evidence="1">Nucleus</location>
    </subcellularLocation>
</comment>
<feature type="compositionally biased region" description="Low complexity" evidence="18">
    <location>
        <begin position="36"/>
        <end position="57"/>
    </location>
</feature>
<protein>
    <recommendedName>
        <fullName evidence="16">G/T mismatch-specific thymine DNA glycosylase</fullName>
        <ecNumber evidence="15">3.2.2.29</ecNumber>
    </recommendedName>
    <alternativeName>
        <fullName evidence="17">Thymine-DNA glycosylase</fullName>
    </alternativeName>
</protein>
<feature type="compositionally biased region" description="Polar residues" evidence="18">
    <location>
        <begin position="26"/>
        <end position="35"/>
    </location>
</feature>
<evidence type="ECO:0000256" key="11">
    <source>
        <dbReference type="ARBA" id="ARBA00023242"/>
    </source>
</evidence>
<evidence type="ECO:0000256" key="10">
    <source>
        <dbReference type="ARBA" id="ARBA00023204"/>
    </source>
</evidence>
<evidence type="ECO:0000256" key="16">
    <source>
        <dbReference type="ARBA" id="ARBA00071248"/>
    </source>
</evidence>
<feature type="compositionally biased region" description="Basic and acidic residues" evidence="18">
    <location>
        <begin position="1"/>
        <end position="11"/>
    </location>
</feature>
<name>A0AAW0MMX5_9GOBI</name>
<evidence type="ECO:0000256" key="9">
    <source>
        <dbReference type="ARBA" id="ARBA00023163"/>
    </source>
</evidence>
<dbReference type="CDD" id="cd10028">
    <property type="entry name" value="UDG-F2_TDG_MUG"/>
    <property type="match status" value="2"/>
</dbReference>
<evidence type="ECO:0000256" key="4">
    <source>
        <dbReference type="ARBA" id="ARBA00022801"/>
    </source>
</evidence>
<feature type="region of interest" description="Disordered" evidence="18">
    <location>
        <begin position="152"/>
        <end position="189"/>
    </location>
</feature>
<keyword evidence="2" id="KW-1017">Isopeptide bond</keyword>
<keyword evidence="10" id="KW-0234">DNA repair</keyword>
<evidence type="ECO:0000256" key="5">
    <source>
        <dbReference type="ARBA" id="ARBA00022843"/>
    </source>
</evidence>
<evidence type="ECO:0000256" key="2">
    <source>
        <dbReference type="ARBA" id="ARBA00022499"/>
    </source>
</evidence>
<dbReference type="SMART" id="SM00384">
    <property type="entry name" value="AT_hook"/>
    <property type="match status" value="2"/>
</dbReference>
<accession>A0AAW0MMX5</accession>
<evidence type="ECO:0000256" key="17">
    <source>
        <dbReference type="ARBA" id="ARBA00083221"/>
    </source>
</evidence>
<comment type="catalytic activity">
    <reaction evidence="12">
        <text>Hydrolyzes mismatched double-stranded DNA and polynucleotides, releasing free thymine.</text>
        <dbReference type="EC" id="3.2.2.29"/>
    </reaction>
</comment>
<evidence type="ECO:0000256" key="14">
    <source>
        <dbReference type="ARBA" id="ARBA00064519"/>
    </source>
</evidence>
<keyword evidence="4" id="KW-0378">Hydrolase</keyword>
<dbReference type="InterPro" id="IPR036895">
    <property type="entry name" value="Uracil-DNA_glycosylase-like_sf"/>
</dbReference>
<dbReference type="Gene3D" id="3.40.470.10">
    <property type="entry name" value="Uracil-DNA glycosylase-like domain"/>
    <property type="match status" value="2"/>
</dbReference>
<evidence type="ECO:0000256" key="1">
    <source>
        <dbReference type="ARBA" id="ARBA00004123"/>
    </source>
</evidence>
<dbReference type="Pfam" id="PF03167">
    <property type="entry name" value="UDG"/>
    <property type="match status" value="2"/>
</dbReference>
<comment type="subunit">
    <text evidence="14">Homodimer. Interacts with AICDA and GADD45A.</text>
</comment>
<organism evidence="20 21">
    <name type="scientific">Mugilogobius chulae</name>
    <name type="common">yellowstripe goby</name>
    <dbReference type="NCBI Taxonomy" id="88201"/>
    <lineage>
        <taxon>Eukaryota</taxon>
        <taxon>Metazoa</taxon>
        <taxon>Chordata</taxon>
        <taxon>Craniata</taxon>
        <taxon>Vertebrata</taxon>
        <taxon>Euteleostomi</taxon>
        <taxon>Actinopterygii</taxon>
        <taxon>Neopterygii</taxon>
        <taxon>Teleostei</taxon>
        <taxon>Neoteleostei</taxon>
        <taxon>Acanthomorphata</taxon>
        <taxon>Gobiaria</taxon>
        <taxon>Gobiiformes</taxon>
        <taxon>Gobioidei</taxon>
        <taxon>Gobiidae</taxon>
        <taxon>Gobionellinae</taxon>
        <taxon>Mugilogobius</taxon>
    </lineage>
</organism>
<evidence type="ECO:0000256" key="12">
    <source>
        <dbReference type="ARBA" id="ARBA00052915"/>
    </source>
</evidence>
<proteinExistence type="inferred from homology"/>
<feature type="region of interest" description="Disordered" evidence="18">
    <location>
        <begin position="781"/>
        <end position="800"/>
    </location>
</feature>
<dbReference type="GO" id="GO:0032183">
    <property type="term" value="F:SUMO binding"/>
    <property type="evidence" value="ECO:0007669"/>
    <property type="project" value="UniProtKB-ARBA"/>
</dbReference>
<dbReference type="SUPFAM" id="SSF52141">
    <property type="entry name" value="Uracil-DNA glycosylase-like"/>
    <property type="match status" value="2"/>
</dbReference>
<dbReference type="Proteomes" id="UP001460270">
    <property type="component" value="Unassembled WGS sequence"/>
</dbReference>